<sequence>MRGADLGRAAQQAATALGKLGGRHCSECSPHGVPGGAVCRVIPDPRGYDHIIVALSGGKDSIASLIAALELGARPETIELWHHDVDGGGEGFMDWPSTPGYVRQIARAFRLPCYMSWRDGGILREMLRDGTPTAPVSFETPDGTMRRSGEGKPGRRLRFPQISGNLAVRWCSSVAKIDVAAMALRGQDRFLGRRTLFITGERAEESPGRARYAIFEPHRTDTRTSRRRPRHVDHWRPVHGWTEAMVWDSLGRHRIVPALPYRIGFGRLSCLGCIFMSADQAATFRLIAPDRFARFAACEQAFGCTIRRDINLNALADRGRPFPAALQHPGLVRQALSPDWAGPVLTGHWCLPAGAFGES</sequence>
<dbReference type="InterPro" id="IPR002500">
    <property type="entry name" value="PAPS_reduct_dom"/>
</dbReference>
<dbReference type="Gene3D" id="3.40.50.620">
    <property type="entry name" value="HUPs"/>
    <property type="match status" value="1"/>
</dbReference>
<dbReference type="GO" id="GO:0003824">
    <property type="term" value="F:catalytic activity"/>
    <property type="evidence" value="ECO:0007669"/>
    <property type="project" value="InterPro"/>
</dbReference>
<accession>A0A371YWK3</accession>
<feature type="compositionally biased region" description="Basic and acidic residues" evidence="1">
    <location>
        <begin position="144"/>
        <end position="153"/>
    </location>
</feature>
<feature type="region of interest" description="Disordered" evidence="1">
    <location>
        <begin position="132"/>
        <end position="155"/>
    </location>
</feature>
<reference evidence="3 4" key="1">
    <citation type="submission" date="2018-08" db="EMBL/GenBank/DDBJ databases">
        <title>Komagataeibacter sp. AV 382.</title>
        <authorList>
            <person name="Skraban J."/>
            <person name="Trcek J."/>
        </authorList>
    </citation>
    <scope>NUCLEOTIDE SEQUENCE [LARGE SCALE GENOMIC DNA]</scope>
    <source>
        <strain evidence="3 4">AV 382</strain>
    </source>
</reference>
<dbReference type="Pfam" id="PF01507">
    <property type="entry name" value="PAPS_reduct"/>
    <property type="match status" value="1"/>
</dbReference>
<evidence type="ECO:0000256" key="1">
    <source>
        <dbReference type="SAM" id="MobiDB-lite"/>
    </source>
</evidence>
<evidence type="ECO:0000259" key="2">
    <source>
        <dbReference type="Pfam" id="PF01507"/>
    </source>
</evidence>
<keyword evidence="4" id="KW-1185">Reference proteome</keyword>
<dbReference type="SUPFAM" id="SSF52402">
    <property type="entry name" value="Adenine nucleotide alpha hydrolases-like"/>
    <property type="match status" value="1"/>
</dbReference>
<dbReference type="InterPro" id="IPR050128">
    <property type="entry name" value="Sulfate_adenylyltrnsfr_sub2"/>
</dbReference>
<feature type="domain" description="Phosphoadenosine phosphosulphate reductase" evidence="2">
    <location>
        <begin position="168"/>
        <end position="273"/>
    </location>
</feature>
<dbReference type="PANTHER" id="PTHR43196">
    <property type="entry name" value="SULFATE ADENYLYLTRANSFERASE SUBUNIT 2"/>
    <property type="match status" value="1"/>
</dbReference>
<gene>
    <name evidence="3" type="ORF">DY926_15690</name>
</gene>
<dbReference type="PANTHER" id="PTHR43196:SF2">
    <property type="entry name" value="PHOSPHOADENOSINE PHOSPHOSULFATE REDUCTASE"/>
    <property type="match status" value="1"/>
</dbReference>
<dbReference type="AlphaFoldDB" id="A0A371YWK3"/>
<protein>
    <submittedName>
        <fullName evidence="3">Phosphoadenosine phosphosulfate reductase</fullName>
    </submittedName>
</protein>
<evidence type="ECO:0000313" key="4">
    <source>
        <dbReference type="Proteomes" id="UP000262371"/>
    </source>
</evidence>
<feature type="non-terminal residue" evidence="3">
    <location>
        <position position="359"/>
    </location>
</feature>
<organism evidence="3 4">
    <name type="scientific">Komagataeibacter melaceti</name>
    <dbReference type="NCBI Taxonomy" id="2766577"/>
    <lineage>
        <taxon>Bacteria</taxon>
        <taxon>Pseudomonadati</taxon>
        <taxon>Pseudomonadota</taxon>
        <taxon>Alphaproteobacteria</taxon>
        <taxon>Acetobacterales</taxon>
        <taxon>Acetobacteraceae</taxon>
        <taxon>Komagataeibacter</taxon>
    </lineage>
</organism>
<name>A0A371YWK3_9PROT</name>
<comment type="caution">
    <text evidence="3">The sequence shown here is derived from an EMBL/GenBank/DDBJ whole genome shotgun (WGS) entry which is preliminary data.</text>
</comment>
<proteinExistence type="predicted"/>
<dbReference type="Proteomes" id="UP000262371">
    <property type="component" value="Unassembled WGS sequence"/>
</dbReference>
<dbReference type="EMBL" id="QUWV01000180">
    <property type="protein sequence ID" value="RFD18611.1"/>
    <property type="molecule type" value="Genomic_DNA"/>
</dbReference>
<dbReference type="InterPro" id="IPR014729">
    <property type="entry name" value="Rossmann-like_a/b/a_fold"/>
</dbReference>
<evidence type="ECO:0000313" key="3">
    <source>
        <dbReference type="EMBL" id="RFD18611.1"/>
    </source>
</evidence>
<dbReference type="OrthoDB" id="9772814at2"/>